<keyword evidence="1" id="KW-0411">Iron-sulfur</keyword>
<accession>A0A212L434</accession>
<dbReference type="AlphaFoldDB" id="A0A212L434"/>
<dbReference type="Pfam" id="PF09719">
    <property type="entry name" value="C_GCAxxG_C_C"/>
    <property type="match status" value="1"/>
</dbReference>
<proteinExistence type="predicted"/>
<dbReference type="SUPFAM" id="SSF48695">
    <property type="entry name" value="Multiheme cytochromes"/>
    <property type="match status" value="1"/>
</dbReference>
<dbReference type="InterPro" id="IPR010181">
    <property type="entry name" value="CGCAxxGCC_motif"/>
</dbReference>
<organism evidence="2">
    <name type="scientific">uncultured Desulfovibrio sp</name>
    <dbReference type="NCBI Taxonomy" id="167968"/>
    <lineage>
        <taxon>Bacteria</taxon>
        <taxon>Pseudomonadati</taxon>
        <taxon>Thermodesulfobacteriota</taxon>
        <taxon>Desulfovibrionia</taxon>
        <taxon>Desulfovibrionales</taxon>
        <taxon>Desulfovibrionaceae</taxon>
        <taxon>Desulfovibrio</taxon>
        <taxon>environmental samples</taxon>
    </lineage>
</organism>
<gene>
    <name evidence="2" type="ORF">KL86DES1_20474</name>
</gene>
<dbReference type="InterPro" id="IPR006311">
    <property type="entry name" value="TAT_signal"/>
</dbReference>
<protein>
    <submittedName>
        <fullName evidence="2">Split-Soret cytochrome c</fullName>
    </submittedName>
</protein>
<evidence type="ECO:0000313" key="2">
    <source>
        <dbReference type="EMBL" id="SCM72227.1"/>
    </source>
</evidence>
<name>A0A212L434_9BACT</name>
<dbReference type="GO" id="GO:0051536">
    <property type="term" value="F:iron-sulfur cluster binding"/>
    <property type="evidence" value="ECO:0007669"/>
    <property type="project" value="UniProtKB-KW"/>
</dbReference>
<keyword evidence="1" id="KW-0408">Iron</keyword>
<sequence>MNIGRRDIICGLGGLAVGGAVLGLGGAEAKAAGQTQQAVGRFDQVGGAFGWTPHKLDPKECAKVAYEGYWHKGFGCGFGSFYAIVGLMGEKYGAPYNQFPFAMLEANKGGISDWGTICGALYGAASSFSLFWSRKEVRPMVNELFRWYEVTKLPVYNPGDAAQGFKGEQPMSASDSVLCHISVSKWCYENKIEADSKQRSERCGRLTADTASKAAEIINAKIEQGKDFKSAFPMQKSVTYCGECHMTKGNDANWAKGVMDCTPCHSGTSATQNKFVNHP</sequence>
<evidence type="ECO:0000256" key="1">
    <source>
        <dbReference type="ARBA" id="ARBA00023014"/>
    </source>
</evidence>
<dbReference type="NCBIfam" id="NF047622">
    <property type="entry name" value="SptSoretCytCDesul"/>
    <property type="match status" value="1"/>
</dbReference>
<reference evidence="2" key="1">
    <citation type="submission" date="2016-08" db="EMBL/GenBank/DDBJ databases">
        <authorList>
            <person name="Seilhamer J.J."/>
        </authorList>
    </citation>
    <scope>NUCLEOTIDE SEQUENCE</scope>
    <source>
        <strain evidence="2">86-1</strain>
    </source>
</reference>
<keyword evidence="1" id="KW-0479">Metal-binding</keyword>
<dbReference type="InterPro" id="IPR036280">
    <property type="entry name" value="Multihaem_cyt_sf"/>
</dbReference>
<dbReference type="EMBL" id="FMJC01000002">
    <property type="protein sequence ID" value="SCM72227.1"/>
    <property type="molecule type" value="Genomic_DNA"/>
</dbReference>
<dbReference type="PROSITE" id="PS51318">
    <property type="entry name" value="TAT"/>
    <property type="match status" value="1"/>
</dbReference>
<dbReference type="RefSeq" id="WP_179980107.1">
    <property type="nucleotide sequence ID" value="NZ_LT608333.1"/>
</dbReference>